<accession>A0ABW1ZY24</accession>
<keyword evidence="5" id="KW-1185">Reference proteome</keyword>
<evidence type="ECO:0000259" key="3">
    <source>
        <dbReference type="PROSITE" id="PS50263"/>
    </source>
</evidence>
<gene>
    <name evidence="4" type="primary">lnt</name>
    <name evidence="4" type="ORF">ACFQDL_08225</name>
</gene>
<dbReference type="PROSITE" id="PS50263">
    <property type="entry name" value="CN_HYDROLASE"/>
    <property type="match status" value="1"/>
</dbReference>
<evidence type="ECO:0000256" key="1">
    <source>
        <dbReference type="ARBA" id="ARBA00010065"/>
    </source>
</evidence>
<keyword evidence="4" id="KW-0012">Acyltransferase</keyword>
<evidence type="ECO:0000313" key="4">
    <source>
        <dbReference type="EMBL" id="MFC6670071.1"/>
    </source>
</evidence>
<keyword evidence="2" id="KW-1133">Transmembrane helix</keyword>
<comment type="caution">
    <text evidence="4">The sequence shown here is derived from an EMBL/GenBank/DDBJ whole genome shotgun (WGS) entry which is preliminary data.</text>
</comment>
<feature type="transmembrane region" description="Helical" evidence="2">
    <location>
        <begin position="203"/>
        <end position="223"/>
    </location>
</feature>
<reference evidence="5" key="1">
    <citation type="journal article" date="2019" name="Int. J. Syst. Evol. Microbiol.">
        <title>The Global Catalogue of Microorganisms (GCM) 10K type strain sequencing project: providing services to taxonomists for standard genome sequencing and annotation.</title>
        <authorList>
            <consortium name="The Broad Institute Genomics Platform"/>
            <consortium name="The Broad Institute Genome Sequencing Center for Infectious Disease"/>
            <person name="Wu L."/>
            <person name="Ma J."/>
        </authorList>
    </citation>
    <scope>NUCLEOTIDE SEQUENCE [LARGE SCALE GENOMIC DNA]</scope>
    <source>
        <strain evidence="5">NBRC 111756</strain>
    </source>
</reference>
<dbReference type="PANTHER" id="PTHR38686:SF1">
    <property type="entry name" value="APOLIPOPROTEIN N-ACYLTRANSFERASE"/>
    <property type="match status" value="1"/>
</dbReference>
<keyword evidence="4" id="KW-0808">Transferase</keyword>
<feature type="transmembrane region" description="Helical" evidence="2">
    <location>
        <begin position="93"/>
        <end position="116"/>
    </location>
</feature>
<proteinExistence type="inferred from homology"/>
<feature type="domain" description="CN hydrolase" evidence="3">
    <location>
        <begin position="236"/>
        <end position="303"/>
    </location>
</feature>
<dbReference type="InterPro" id="IPR045378">
    <property type="entry name" value="LNT_N"/>
</dbReference>
<dbReference type="GO" id="GO:0016746">
    <property type="term" value="F:acyltransferase activity"/>
    <property type="evidence" value="ECO:0007669"/>
    <property type="project" value="UniProtKB-KW"/>
</dbReference>
<dbReference type="InterPro" id="IPR004563">
    <property type="entry name" value="Apolipo_AcylTrfase"/>
</dbReference>
<dbReference type="EMBL" id="JBHSWE010000001">
    <property type="protein sequence ID" value="MFC6670071.1"/>
    <property type="molecule type" value="Genomic_DNA"/>
</dbReference>
<dbReference type="Proteomes" id="UP001596422">
    <property type="component" value="Unassembled WGS sequence"/>
</dbReference>
<comment type="similarity">
    <text evidence="1">Belongs to the CN hydrolase family. Apolipoprotein N-acyltransferase subfamily.</text>
</comment>
<dbReference type="InterPro" id="IPR003010">
    <property type="entry name" value="C-N_Hydrolase"/>
</dbReference>
<dbReference type="RefSeq" id="WP_379908588.1">
    <property type="nucleotide sequence ID" value="NZ_JBHSWE010000001.1"/>
</dbReference>
<dbReference type="Pfam" id="PF20154">
    <property type="entry name" value="LNT_N"/>
    <property type="match status" value="1"/>
</dbReference>
<feature type="transmembrane region" description="Helical" evidence="2">
    <location>
        <begin position="20"/>
        <end position="50"/>
    </location>
</feature>
<protein>
    <submittedName>
        <fullName evidence="4">Apolipoprotein N-acyltransferase</fullName>
        <ecNumber evidence="4">2.3.1.269</ecNumber>
    </submittedName>
</protein>
<dbReference type="EC" id="2.3.1.269" evidence="4"/>
<dbReference type="NCBIfam" id="TIGR00546">
    <property type="entry name" value="lnt"/>
    <property type="match status" value="1"/>
</dbReference>
<feature type="transmembrane region" description="Helical" evidence="2">
    <location>
        <begin position="128"/>
        <end position="153"/>
    </location>
</feature>
<sequence length="303" mass="33319">MSATDRGSFSSWPFWLRALGALLAGGLTPLAFAPFDLWPLALLMPALFWFSLKRQSAARCGWLGWLFGLGFYGVGTSWVYVSIHTYGNASTLLAGLLTAAFVAGMALFSAAQGWMFGRLFGRTGARQWLGFVGLWVIWEWVRSWLLTGFPWLYLGYPLLDTPLAAWAPLGGVWLASLVALLLGVGSVQLLLTPQPPSRRNERILPAALISLVLLVPLLLQGAWTKPAGEPLRVGLVQGDIPQQLKWQRDLLPDILNRYMGLSMRLGDVDLLIWPETAIPAPWDAPNPISRPSCRRCPTTVPAL</sequence>
<evidence type="ECO:0000313" key="5">
    <source>
        <dbReference type="Proteomes" id="UP001596422"/>
    </source>
</evidence>
<keyword evidence="2" id="KW-0472">Membrane</keyword>
<feature type="transmembrane region" description="Helical" evidence="2">
    <location>
        <begin position="165"/>
        <end position="191"/>
    </location>
</feature>
<name>A0ABW1ZY24_9GAMM</name>
<dbReference type="PANTHER" id="PTHR38686">
    <property type="entry name" value="APOLIPOPROTEIN N-ACYLTRANSFERASE"/>
    <property type="match status" value="1"/>
</dbReference>
<evidence type="ECO:0000256" key="2">
    <source>
        <dbReference type="SAM" id="Phobius"/>
    </source>
</evidence>
<feature type="transmembrane region" description="Helical" evidence="2">
    <location>
        <begin position="62"/>
        <end position="81"/>
    </location>
</feature>
<organism evidence="4 5">
    <name type="scientific">Marinobacterium aestuariivivens</name>
    <dbReference type="NCBI Taxonomy" id="1698799"/>
    <lineage>
        <taxon>Bacteria</taxon>
        <taxon>Pseudomonadati</taxon>
        <taxon>Pseudomonadota</taxon>
        <taxon>Gammaproteobacteria</taxon>
        <taxon>Oceanospirillales</taxon>
        <taxon>Oceanospirillaceae</taxon>
        <taxon>Marinobacterium</taxon>
    </lineage>
</organism>
<keyword evidence="2" id="KW-0812">Transmembrane</keyword>